<dbReference type="AlphaFoldDB" id="A0A9J6E269"/>
<sequence>MVSSNHFLLFVQLFAVISTSLPDCVEPHAPGTPYGTCPPQPEPSRCCPVPLQPPVSVTPYAATKPTALTSSSHPENYKYSQLCTTRLSGQWNGAAATMVSSNHFLLFVLVGPSQDYSAKRSSNYCLLLLPCPNVLLDIVAECFVVIKELLLCGDIEQNPGPNSEVLAAISKLTAHLDERHDKLQKTINEVKENQFYLIPK</sequence>
<evidence type="ECO:0000256" key="1">
    <source>
        <dbReference type="SAM" id="SignalP"/>
    </source>
</evidence>
<feature type="signal peptide" evidence="1">
    <location>
        <begin position="1"/>
        <end position="22"/>
    </location>
</feature>
<dbReference type="Proteomes" id="UP000821866">
    <property type="component" value="Chromosome 4"/>
</dbReference>
<comment type="caution">
    <text evidence="2">The sequence shown here is derived from an EMBL/GenBank/DDBJ whole genome shotgun (WGS) entry which is preliminary data.</text>
</comment>
<reference evidence="2" key="1">
    <citation type="journal article" date="2020" name="Cell">
        <title>Large-Scale Comparative Analyses of Tick Genomes Elucidate Their Genetic Diversity and Vector Capacities.</title>
        <authorList>
            <consortium name="Tick Genome and Microbiome Consortium (TIGMIC)"/>
            <person name="Jia N."/>
            <person name="Wang J."/>
            <person name="Shi W."/>
            <person name="Du L."/>
            <person name="Sun Y."/>
            <person name="Zhan W."/>
            <person name="Jiang J.F."/>
            <person name="Wang Q."/>
            <person name="Zhang B."/>
            <person name="Ji P."/>
            <person name="Bell-Sakyi L."/>
            <person name="Cui X.M."/>
            <person name="Yuan T.T."/>
            <person name="Jiang B.G."/>
            <person name="Yang W.F."/>
            <person name="Lam T.T."/>
            <person name="Chang Q.C."/>
            <person name="Ding S.J."/>
            <person name="Wang X.J."/>
            <person name="Zhu J.G."/>
            <person name="Ruan X.D."/>
            <person name="Zhao L."/>
            <person name="Wei J.T."/>
            <person name="Ye R.Z."/>
            <person name="Que T.C."/>
            <person name="Du C.H."/>
            <person name="Zhou Y.H."/>
            <person name="Cheng J.X."/>
            <person name="Dai P.F."/>
            <person name="Guo W.B."/>
            <person name="Han X.H."/>
            <person name="Huang E.J."/>
            <person name="Li L.F."/>
            <person name="Wei W."/>
            <person name="Gao Y.C."/>
            <person name="Liu J.Z."/>
            <person name="Shao H.Z."/>
            <person name="Wang X."/>
            <person name="Wang C.C."/>
            <person name="Yang T.C."/>
            <person name="Huo Q.B."/>
            <person name="Li W."/>
            <person name="Chen H.Y."/>
            <person name="Chen S.E."/>
            <person name="Zhou L.G."/>
            <person name="Ni X.B."/>
            <person name="Tian J.H."/>
            <person name="Sheng Y."/>
            <person name="Liu T."/>
            <person name="Pan Y.S."/>
            <person name="Xia L.Y."/>
            <person name="Li J."/>
            <person name="Zhao F."/>
            <person name="Cao W.C."/>
        </authorList>
    </citation>
    <scope>NUCLEOTIDE SEQUENCE</scope>
    <source>
        <strain evidence="2">Rmic-2018</strain>
    </source>
</reference>
<gene>
    <name evidence="2" type="ORF">HPB51_016185</name>
</gene>
<keyword evidence="1" id="KW-0732">Signal</keyword>
<accession>A0A9J6E269</accession>
<evidence type="ECO:0000313" key="2">
    <source>
        <dbReference type="EMBL" id="KAH8028362.1"/>
    </source>
</evidence>
<dbReference type="EMBL" id="JABSTU010000006">
    <property type="protein sequence ID" value="KAH8028362.1"/>
    <property type="molecule type" value="Genomic_DNA"/>
</dbReference>
<organism evidence="2 3">
    <name type="scientific">Rhipicephalus microplus</name>
    <name type="common">Cattle tick</name>
    <name type="synonym">Boophilus microplus</name>
    <dbReference type="NCBI Taxonomy" id="6941"/>
    <lineage>
        <taxon>Eukaryota</taxon>
        <taxon>Metazoa</taxon>
        <taxon>Ecdysozoa</taxon>
        <taxon>Arthropoda</taxon>
        <taxon>Chelicerata</taxon>
        <taxon>Arachnida</taxon>
        <taxon>Acari</taxon>
        <taxon>Parasitiformes</taxon>
        <taxon>Ixodida</taxon>
        <taxon>Ixodoidea</taxon>
        <taxon>Ixodidae</taxon>
        <taxon>Rhipicephalinae</taxon>
        <taxon>Rhipicephalus</taxon>
        <taxon>Boophilus</taxon>
    </lineage>
</organism>
<protein>
    <submittedName>
        <fullName evidence="2">Uncharacterized protein</fullName>
    </submittedName>
</protein>
<keyword evidence="3" id="KW-1185">Reference proteome</keyword>
<evidence type="ECO:0000313" key="3">
    <source>
        <dbReference type="Proteomes" id="UP000821866"/>
    </source>
</evidence>
<reference evidence="2" key="2">
    <citation type="submission" date="2021-09" db="EMBL/GenBank/DDBJ databases">
        <authorList>
            <person name="Jia N."/>
            <person name="Wang J."/>
            <person name="Shi W."/>
            <person name="Du L."/>
            <person name="Sun Y."/>
            <person name="Zhan W."/>
            <person name="Jiang J."/>
            <person name="Wang Q."/>
            <person name="Zhang B."/>
            <person name="Ji P."/>
            <person name="Sakyi L.B."/>
            <person name="Cui X."/>
            <person name="Yuan T."/>
            <person name="Jiang B."/>
            <person name="Yang W."/>
            <person name="Lam T.T.-Y."/>
            <person name="Chang Q."/>
            <person name="Ding S."/>
            <person name="Wang X."/>
            <person name="Zhu J."/>
            <person name="Ruan X."/>
            <person name="Zhao L."/>
            <person name="Wei J."/>
            <person name="Que T."/>
            <person name="Du C."/>
            <person name="Cheng J."/>
            <person name="Dai P."/>
            <person name="Han X."/>
            <person name="Huang E."/>
            <person name="Gao Y."/>
            <person name="Liu J."/>
            <person name="Shao H."/>
            <person name="Ye R."/>
            <person name="Li L."/>
            <person name="Wei W."/>
            <person name="Wang X."/>
            <person name="Wang C."/>
            <person name="Huo Q."/>
            <person name="Li W."/>
            <person name="Guo W."/>
            <person name="Chen H."/>
            <person name="Chen S."/>
            <person name="Zhou L."/>
            <person name="Zhou L."/>
            <person name="Ni X."/>
            <person name="Tian J."/>
            <person name="Zhou Y."/>
            <person name="Sheng Y."/>
            <person name="Liu T."/>
            <person name="Pan Y."/>
            <person name="Xia L."/>
            <person name="Li J."/>
            <person name="Zhao F."/>
            <person name="Cao W."/>
        </authorList>
    </citation>
    <scope>NUCLEOTIDE SEQUENCE</scope>
    <source>
        <strain evidence="2">Rmic-2018</strain>
        <tissue evidence="2">Larvae</tissue>
    </source>
</reference>
<name>A0A9J6E269_RHIMP</name>
<proteinExistence type="predicted"/>
<feature type="chain" id="PRO_5039943533" evidence="1">
    <location>
        <begin position="23"/>
        <end position="200"/>
    </location>
</feature>